<gene>
    <name evidence="2" type="ORF">CC84DRAFT_1166902</name>
</gene>
<evidence type="ECO:0000256" key="1">
    <source>
        <dbReference type="SAM" id="MobiDB-lite"/>
    </source>
</evidence>
<feature type="compositionally biased region" description="Polar residues" evidence="1">
    <location>
        <begin position="53"/>
        <end position="70"/>
    </location>
</feature>
<accession>A0A177C8S4</accession>
<dbReference type="EMBL" id="KV441555">
    <property type="protein sequence ID" value="OAG03157.1"/>
    <property type="molecule type" value="Genomic_DNA"/>
</dbReference>
<feature type="region of interest" description="Disordered" evidence="1">
    <location>
        <begin position="131"/>
        <end position="153"/>
    </location>
</feature>
<dbReference type="Proteomes" id="UP000077069">
    <property type="component" value="Unassembled WGS sequence"/>
</dbReference>
<keyword evidence="3" id="KW-1185">Reference proteome</keyword>
<evidence type="ECO:0000313" key="2">
    <source>
        <dbReference type="EMBL" id="OAG03157.1"/>
    </source>
</evidence>
<organism evidence="2 3">
    <name type="scientific">Paraphaeosphaeria sporulosa</name>
    <dbReference type="NCBI Taxonomy" id="1460663"/>
    <lineage>
        <taxon>Eukaryota</taxon>
        <taxon>Fungi</taxon>
        <taxon>Dikarya</taxon>
        <taxon>Ascomycota</taxon>
        <taxon>Pezizomycotina</taxon>
        <taxon>Dothideomycetes</taxon>
        <taxon>Pleosporomycetidae</taxon>
        <taxon>Pleosporales</taxon>
        <taxon>Massarineae</taxon>
        <taxon>Didymosphaeriaceae</taxon>
        <taxon>Paraphaeosphaeria</taxon>
    </lineage>
</organism>
<feature type="compositionally biased region" description="Polar residues" evidence="1">
    <location>
        <begin position="24"/>
        <end position="42"/>
    </location>
</feature>
<name>A0A177C8S4_9PLEO</name>
<protein>
    <submittedName>
        <fullName evidence="2">Uncharacterized protein</fullName>
    </submittedName>
</protein>
<dbReference type="InParanoid" id="A0A177C8S4"/>
<feature type="region of interest" description="Disordered" evidence="1">
    <location>
        <begin position="1"/>
        <end position="102"/>
    </location>
</feature>
<dbReference type="RefSeq" id="XP_018033522.1">
    <property type="nucleotide sequence ID" value="XM_018179078.1"/>
</dbReference>
<proteinExistence type="predicted"/>
<sequence>MQDRSNHQQRISICRFHGPPNSGAKINSQATSYHPPQRQNSHFPLVHNPPSPSRSNSAQLTRHTSKNPVQSAPPRPVALHQAANSRPPTAPPRAPLAKLPRATCVTVQPRPLHPGRARARLPISAVLTDRSGRGTRCRKEGVSGLEEGIGGKA</sequence>
<evidence type="ECO:0000313" key="3">
    <source>
        <dbReference type="Proteomes" id="UP000077069"/>
    </source>
</evidence>
<dbReference type="GeneID" id="28762564"/>
<dbReference type="AlphaFoldDB" id="A0A177C8S4"/>
<reference evidence="2 3" key="1">
    <citation type="submission" date="2016-05" db="EMBL/GenBank/DDBJ databases">
        <title>Comparative analysis of secretome profiles of manganese(II)-oxidizing ascomycete fungi.</title>
        <authorList>
            <consortium name="DOE Joint Genome Institute"/>
            <person name="Zeiner C.A."/>
            <person name="Purvine S.O."/>
            <person name="Zink E.M."/>
            <person name="Wu S."/>
            <person name="Pasa-Tolic L."/>
            <person name="Chaput D.L."/>
            <person name="Haridas S."/>
            <person name="Grigoriev I.V."/>
            <person name="Santelli C.M."/>
            <person name="Hansel C.M."/>
        </authorList>
    </citation>
    <scope>NUCLEOTIDE SEQUENCE [LARGE SCALE GENOMIC DNA]</scope>
    <source>
        <strain evidence="2 3">AP3s5-JAC2a</strain>
    </source>
</reference>